<organism evidence="2 3">
    <name type="scientific">Mycolicibacterium neoaurum VKM Ac-1815D</name>
    <dbReference type="NCBI Taxonomy" id="700508"/>
    <lineage>
        <taxon>Bacteria</taxon>
        <taxon>Bacillati</taxon>
        <taxon>Actinomycetota</taxon>
        <taxon>Actinomycetes</taxon>
        <taxon>Mycobacteriales</taxon>
        <taxon>Mycobacteriaceae</taxon>
        <taxon>Mycolicibacterium</taxon>
    </lineage>
</organism>
<dbReference type="InterPro" id="IPR016181">
    <property type="entry name" value="Acyl_CoA_acyltransferase"/>
</dbReference>
<proteinExistence type="predicted"/>
<dbReference type="InterPro" id="IPR051908">
    <property type="entry name" value="Ribosomal_N-acetyltransferase"/>
</dbReference>
<keyword evidence="3" id="KW-1185">Reference proteome</keyword>
<reference evidence="2 3" key="1">
    <citation type="journal article" date="2014" name="Genome Announc.">
        <title>Complete Genome Sequence of Sterol-Transforming Mycobacterium neoaurum Strain VKM Ac-1815D.</title>
        <authorList>
            <person name="Shtratnikova V.Y."/>
            <person name="Bragin E.Y."/>
            <person name="Dovbnya D.V."/>
            <person name="Pekov Y.A."/>
            <person name="Schelkunov M.I."/>
            <person name="Strizhov N."/>
            <person name="Ivashina T.V."/>
            <person name="Ashapkin V.V."/>
            <person name="Donova M.V."/>
        </authorList>
    </citation>
    <scope>NUCLEOTIDE SEQUENCE [LARGE SCALE GENOMIC DNA]</scope>
    <source>
        <strain evidence="2 3">VKM Ac-1815D</strain>
    </source>
</reference>
<name>V5X6J3_MYCNE</name>
<dbReference type="SUPFAM" id="SSF55729">
    <property type="entry name" value="Acyl-CoA N-acyltransferases (Nat)"/>
    <property type="match status" value="1"/>
</dbReference>
<dbReference type="Gene3D" id="3.40.630.30">
    <property type="match status" value="1"/>
</dbReference>
<dbReference type="PANTHER" id="PTHR43441">
    <property type="entry name" value="RIBOSOMAL-PROTEIN-SERINE ACETYLTRANSFERASE"/>
    <property type="match status" value="1"/>
</dbReference>
<dbReference type="Pfam" id="PF13302">
    <property type="entry name" value="Acetyltransf_3"/>
    <property type="match status" value="1"/>
</dbReference>
<gene>
    <name evidence="2" type="ORF">D174_02015</name>
</gene>
<dbReference type="Proteomes" id="UP000018763">
    <property type="component" value="Chromosome"/>
</dbReference>
<dbReference type="PANTHER" id="PTHR43441:SF11">
    <property type="entry name" value="RIBOSOMAL-PROTEIN-SERINE ACETYLTRANSFERASE"/>
    <property type="match status" value="1"/>
</dbReference>
<dbReference type="AlphaFoldDB" id="V5X6J3"/>
<sequence length="217" mass="23691">MVMTSPATQLRIDVGDVSLVVPTDAQLAVLARQAATPGAVLPENQTHYVKWIDGRSPEVIEQQRIDRVRTNRDLTTGPGWTLDLAIVVGGRPVGLQSLSGFEQWPQRRVVGTTSWLITPYQRRGLGTAARAGVLELAFANLRAEKARSWALEENVASTTVSARLGYRLVGAEVIVEHGRQLTEKVYELCAEEWAKSTVRLRLNPVVTGAESLARAVG</sequence>
<evidence type="ECO:0000259" key="1">
    <source>
        <dbReference type="Pfam" id="PF13302"/>
    </source>
</evidence>
<dbReference type="EMBL" id="CP006936">
    <property type="protein sequence ID" value="AHC23443.1"/>
    <property type="molecule type" value="Genomic_DNA"/>
</dbReference>
<protein>
    <submittedName>
        <fullName evidence="2">GCN5 family acetyltransferase</fullName>
    </submittedName>
</protein>
<accession>V5X6J3</accession>
<dbReference type="GO" id="GO:0005737">
    <property type="term" value="C:cytoplasm"/>
    <property type="evidence" value="ECO:0007669"/>
    <property type="project" value="TreeGrafter"/>
</dbReference>
<dbReference type="GO" id="GO:1990189">
    <property type="term" value="F:protein N-terminal-serine acetyltransferase activity"/>
    <property type="evidence" value="ECO:0007669"/>
    <property type="project" value="TreeGrafter"/>
</dbReference>
<dbReference type="GO" id="GO:0008999">
    <property type="term" value="F:protein-N-terminal-alanine acetyltransferase activity"/>
    <property type="evidence" value="ECO:0007669"/>
    <property type="project" value="TreeGrafter"/>
</dbReference>
<feature type="domain" description="N-acetyltransferase" evidence="1">
    <location>
        <begin position="48"/>
        <end position="167"/>
    </location>
</feature>
<keyword evidence="2" id="KW-0808">Transferase</keyword>
<evidence type="ECO:0000313" key="2">
    <source>
        <dbReference type="EMBL" id="AHC23443.1"/>
    </source>
</evidence>
<dbReference type="InterPro" id="IPR000182">
    <property type="entry name" value="GNAT_dom"/>
</dbReference>
<evidence type="ECO:0000313" key="3">
    <source>
        <dbReference type="Proteomes" id="UP000018763"/>
    </source>
</evidence>